<evidence type="ECO:0000256" key="3">
    <source>
        <dbReference type="ARBA" id="ARBA00023274"/>
    </source>
</evidence>
<proteinExistence type="inferred from homology"/>
<feature type="region of interest" description="Disordered" evidence="5">
    <location>
        <begin position="34"/>
        <end position="77"/>
    </location>
</feature>
<evidence type="ECO:0000256" key="1">
    <source>
        <dbReference type="ARBA" id="ARBA00008931"/>
    </source>
</evidence>
<organism evidence="6 7">
    <name type="scientific">Teratosphaeria destructans</name>
    <dbReference type="NCBI Taxonomy" id="418781"/>
    <lineage>
        <taxon>Eukaryota</taxon>
        <taxon>Fungi</taxon>
        <taxon>Dikarya</taxon>
        <taxon>Ascomycota</taxon>
        <taxon>Pezizomycotina</taxon>
        <taxon>Dothideomycetes</taxon>
        <taxon>Dothideomycetidae</taxon>
        <taxon>Mycosphaerellales</taxon>
        <taxon>Teratosphaeriaceae</taxon>
        <taxon>Teratosphaeria</taxon>
    </lineage>
</organism>
<dbReference type="PANTHER" id="PTHR12220">
    <property type="entry name" value="50S/60S RIBOSOMAL PROTEIN L16"/>
    <property type="match status" value="1"/>
</dbReference>
<dbReference type="Pfam" id="PF00252">
    <property type="entry name" value="Ribosomal_L16"/>
    <property type="match status" value="1"/>
</dbReference>
<accession>A0A9W7SNI5</accession>
<evidence type="ECO:0000313" key="7">
    <source>
        <dbReference type="Proteomes" id="UP001138500"/>
    </source>
</evidence>
<dbReference type="InterPro" id="IPR047873">
    <property type="entry name" value="Ribosomal_uL16"/>
</dbReference>
<dbReference type="Proteomes" id="UP001138500">
    <property type="component" value="Unassembled WGS sequence"/>
</dbReference>
<dbReference type="PROSITE" id="PS00701">
    <property type="entry name" value="RIBOSOMAL_L16_2"/>
    <property type="match status" value="1"/>
</dbReference>
<dbReference type="PRINTS" id="PR00060">
    <property type="entry name" value="RIBOSOMALL16"/>
</dbReference>
<dbReference type="EMBL" id="RIBY02002078">
    <property type="protein sequence ID" value="KAH9825782.1"/>
    <property type="molecule type" value="Genomic_DNA"/>
</dbReference>
<dbReference type="InterPro" id="IPR016180">
    <property type="entry name" value="Ribosomal_uL16_dom"/>
</dbReference>
<dbReference type="AlphaFoldDB" id="A0A9W7SNI5"/>
<comment type="caution">
    <text evidence="6">The sequence shown here is derived from an EMBL/GenBank/DDBJ whole genome shotgun (WGS) entry which is preliminary data.</text>
</comment>
<reference evidence="6 7" key="1">
    <citation type="journal article" date="2018" name="IMA Fungus">
        <title>IMA Genome-F 10: Nine draft genome sequences of Claviceps purpurea s.lat., including C. arundinis, C. humidiphila, and C. cf. spartinae, pseudomolecules for the pitch canker pathogen Fusarium circinatum, draft genome of Davidsoniella eucalypti, Grosmannia galeiformis, Quambalaria eucalypti, and Teratosphaeria destructans.</title>
        <authorList>
            <person name="Wingfield B.D."/>
            <person name="Liu M."/>
            <person name="Nguyen H.D."/>
            <person name="Lane F.A."/>
            <person name="Morgan S.W."/>
            <person name="De Vos L."/>
            <person name="Wilken P.M."/>
            <person name="Duong T.A."/>
            <person name="Aylward J."/>
            <person name="Coetzee M.P."/>
            <person name="Dadej K."/>
            <person name="De Beer Z.W."/>
            <person name="Findlay W."/>
            <person name="Havenga M."/>
            <person name="Kolarik M."/>
            <person name="Menzies J.G."/>
            <person name="Naidoo K."/>
            <person name="Pochopski O."/>
            <person name="Shoukouhi P."/>
            <person name="Santana Q.C."/>
            <person name="Seifert K.A."/>
            <person name="Soal N."/>
            <person name="Steenkamp E.T."/>
            <person name="Tatham C.T."/>
            <person name="van der Nest M.A."/>
            <person name="Wingfield M.J."/>
        </authorList>
    </citation>
    <scope>NUCLEOTIDE SEQUENCE [LARGE SCALE GENOMIC DNA]</scope>
    <source>
        <strain evidence="6">CMW44962</strain>
    </source>
</reference>
<dbReference type="GO" id="GO:0032543">
    <property type="term" value="P:mitochondrial translation"/>
    <property type="evidence" value="ECO:0007669"/>
    <property type="project" value="TreeGrafter"/>
</dbReference>
<name>A0A9W7SNI5_9PEZI</name>
<evidence type="ECO:0000256" key="5">
    <source>
        <dbReference type="SAM" id="MobiDB-lite"/>
    </source>
</evidence>
<dbReference type="GO" id="GO:0019843">
    <property type="term" value="F:rRNA binding"/>
    <property type="evidence" value="ECO:0007669"/>
    <property type="project" value="InterPro"/>
</dbReference>
<dbReference type="Gene3D" id="3.90.1170.10">
    <property type="entry name" value="Ribosomal protein L10e/L16"/>
    <property type="match status" value="1"/>
</dbReference>
<dbReference type="GO" id="GO:0003735">
    <property type="term" value="F:structural constituent of ribosome"/>
    <property type="evidence" value="ECO:0007669"/>
    <property type="project" value="InterPro"/>
</dbReference>
<keyword evidence="7" id="KW-1185">Reference proteome</keyword>
<evidence type="ECO:0000256" key="4">
    <source>
        <dbReference type="RuleBase" id="RU004413"/>
    </source>
</evidence>
<dbReference type="InterPro" id="IPR000114">
    <property type="entry name" value="Ribosomal_uL16_bact-type"/>
</dbReference>
<dbReference type="FunFam" id="3.90.1170.10:FF:000003">
    <property type="entry name" value="54S ribosomal protein L16, mitochondrial"/>
    <property type="match status" value="1"/>
</dbReference>
<reference evidence="6 7" key="2">
    <citation type="journal article" date="2021" name="Curr. Genet.">
        <title>Genetic response to nitrogen starvation in the aggressive Eucalyptus foliar pathogen Teratosphaeria destructans.</title>
        <authorList>
            <person name="Havenga M."/>
            <person name="Wingfield B.D."/>
            <person name="Wingfield M.J."/>
            <person name="Dreyer L.L."/>
            <person name="Roets F."/>
            <person name="Aylward J."/>
        </authorList>
    </citation>
    <scope>NUCLEOTIDE SEQUENCE [LARGE SCALE GENOMIC DNA]</scope>
    <source>
        <strain evidence="6">CMW44962</strain>
    </source>
</reference>
<dbReference type="PANTHER" id="PTHR12220:SF13">
    <property type="entry name" value="LARGE RIBOSOMAL SUBUNIT PROTEIN UL16M"/>
    <property type="match status" value="1"/>
</dbReference>
<keyword evidence="3 4" id="KW-0687">Ribonucleoprotein</keyword>
<dbReference type="InterPro" id="IPR020798">
    <property type="entry name" value="Ribosomal_uL16_CS"/>
</dbReference>
<dbReference type="SUPFAM" id="SSF54686">
    <property type="entry name" value="Ribosomal protein L16p/L10e"/>
    <property type="match status" value="1"/>
</dbReference>
<evidence type="ECO:0000313" key="6">
    <source>
        <dbReference type="EMBL" id="KAH9825782.1"/>
    </source>
</evidence>
<dbReference type="CDD" id="cd01433">
    <property type="entry name" value="Ribosomal_L16_L10e"/>
    <property type="match status" value="1"/>
</dbReference>
<evidence type="ECO:0000256" key="2">
    <source>
        <dbReference type="ARBA" id="ARBA00022980"/>
    </source>
</evidence>
<dbReference type="GO" id="GO:0005762">
    <property type="term" value="C:mitochondrial large ribosomal subunit"/>
    <property type="evidence" value="ECO:0007669"/>
    <property type="project" value="TreeGrafter"/>
</dbReference>
<dbReference type="OrthoDB" id="268521at2759"/>
<keyword evidence="2 4" id="KW-0689">Ribosomal protein</keyword>
<dbReference type="NCBIfam" id="TIGR01164">
    <property type="entry name" value="rplP_bact"/>
    <property type="match status" value="1"/>
</dbReference>
<comment type="similarity">
    <text evidence="1 4">Belongs to the universal ribosomal protein uL16 family.</text>
</comment>
<sequence>MALKHIQPLSTSLLSSFTTRACCLRSALQTLISTTSKPAPPTRHFSTTPRPLDWLAPKAGESSKSRKGRPRVPTGGSMRGTTLVWGSYGIRLRDHDRRISAAQLKTADAAIRQRLRGEKYRLYHRVCANIGVYTSGNDQRMGKGKGSFDYWCARVAVSKVLFEVEGEVHEAVVRDALRLAGNKLPGTYEFVRKGDPPVMGITKVKDALTEAHLRRPRLDRSVPVPNVEATARRMDATTPV</sequence>
<gene>
    <name evidence="6" type="ORF">Tdes44962_MAKER03993</name>
</gene>
<protein>
    <submittedName>
        <fullName evidence="6">54S ribosomal protein L16, mitochondrial</fullName>
    </submittedName>
</protein>
<dbReference type="InterPro" id="IPR036920">
    <property type="entry name" value="Ribosomal_uL16_sf"/>
</dbReference>